<keyword evidence="1" id="KW-0472">Membrane</keyword>
<dbReference type="EMBL" id="BCMJ01000003">
    <property type="protein sequence ID" value="GAX07853.1"/>
    <property type="molecule type" value="Genomic_DNA"/>
</dbReference>
<comment type="caution">
    <text evidence="3">The sequence shown here is derived from an EMBL/GenBank/DDBJ whole genome shotgun (WGS) entry which is preliminary data.</text>
</comment>
<dbReference type="SUPFAM" id="SSF54403">
    <property type="entry name" value="Cystatin/monellin"/>
    <property type="match status" value="2"/>
</dbReference>
<organism evidence="3 4">
    <name type="scientific">Secundilactobacillus silagincola</name>
    <dbReference type="NCBI Taxonomy" id="1714681"/>
    <lineage>
        <taxon>Bacteria</taxon>
        <taxon>Bacillati</taxon>
        <taxon>Bacillota</taxon>
        <taxon>Bacilli</taxon>
        <taxon>Lactobacillales</taxon>
        <taxon>Lactobacillaceae</taxon>
        <taxon>Secundilactobacillus</taxon>
    </lineage>
</organism>
<keyword evidence="1" id="KW-0812">Transmembrane</keyword>
<feature type="domain" description="Cell wall elongation regulator TseB-like" evidence="2">
    <location>
        <begin position="47"/>
        <end position="91"/>
    </location>
</feature>
<evidence type="ECO:0000259" key="2">
    <source>
        <dbReference type="Pfam" id="PF17881"/>
    </source>
</evidence>
<dbReference type="OrthoDB" id="2242521at2"/>
<name>A0A1Z5J1D4_9LACO</name>
<dbReference type="Gene3D" id="3.10.450.40">
    <property type="match status" value="2"/>
</dbReference>
<keyword evidence="4" id="KW-1185">Reference proteome</keyword>
<dbReference type="AlphaFoldDB" id="A0A1Z5J1D4"/>
<accession>A0A1Z5J1D4</accession>
<proteinExistence type="predicted"/>
<feature type="transmembrane region" description="Helical" evidence="1">
    <location>
        <begin position="12"/>
        <end position="34"/>
    </location>
</feature>
<reference evidence="3 4" key="1">
    <citation type="submission" date="2015-11" db="EMBL/GenBank/DDBJ databases">
        <title>Draft genome sequences of new species of the genus Lactobacillus isolated from orchardgrass silage.</title>
        <authorList>
            <person name="Tohno M."/>
            <person name="Tanizawa Y."/>
            <person name="Arita M."/>
        </authorList>
    </citation>
    <scope>NUCLEOTIDE SEQUENCE [LARGE SCALE GENOMIC DNA]</scope>
    <source>
        <strain evidence="3 4">IWT5</strain>
    </source>
</reference>
<evidence type="ECO:0000313" key="4">
    <source>
        <dbReference type="Proteomes" id="UP000223370"/>
    </source>
</evidence>
<evidence type="ECO:0000256" key="1">
    <source>
        <dbReference type="SAM" id="Phobius"/>
    </source>
</evidence>
<dbReference type="Proteomes" id="UP000223370">
    <property type="component" value="Unassembled WGS sequence"/>
</dbReference>
<dbReference type="InterPro" id="IPR046350">
    <property type="entry name" value="Cystatin_sf"/>
</dbReference>
<keyword evidence="1" id="KW-1133">Transmembrane helix</keyword>
<protein>
    <recommendedName>
        <fullName evidence="2">Cell wall elongation regulator TseB-like domain-containing protein</fullName>
    </recommendedName>
</protein>
<evidence type="ECO:0000313" key="3">
    <source>
        <dbReference type="EMBL" id="GAX07853.1"/>
    </source>
</evidence>
<sequence precursor="true">MRREHASRRRLGNRILLTVLGIVVVLLLLIFGGIHHATSPVTKAKAQSVQIAKKYAGLKTDNGFYWTNLDQTYYTVAGKNNQNQSVYIIVPQKGGHVVALQQSNGMSRDQALSQVWSKRNPKKVLSAALSVFNGNPAWVISYMNQKGQLCYETLSFKTGKVLQSIENI</sequence>
<gene>
    <name evidence="3" type="ORF">IWT5_01004</name>
</gene>
<dbReference type="Pfam" id="PF17881">
    <property type="entry name" value="TseB"/>
    <property type="match status" value="1"/>
</dbReference>
<dbReference type="InterPro" id="IPR041401">
    <property type="entry name" value="TseB-like_dom"/>
</dbReference>